<dbReference type="GO" id="GO:0000390">
    <property type="term" value="P:spliceosomal complex disassembly"/>
    <property type="evidence" value="ECO:0007669"/>
    <property type="project" value="TreeGrafter"/>
</dbReference>
<evidence type="ECO:0000313" key="9">
    <source>
        <dbReference type="EMBL" id="KFG43343.1"/>
    </source>
</evidence>
<organism evidence="9 10">
    <name type="scientific">Toxoplasma gondii GAB2-2007-GAL-DOM2</name>
    <dbReference type="NCBI Taxonomy" id="1130820"/>
    <lineage>
        <taxon>Eukaryota</taxon>
        <taxon>Sar</taxon>
        <taxon>Alveolata</taxon>
        <taxon>Apicomplexa</taxon>
        <taxon>Conoidasida</taxon>
        <taxon>Coccidia</taxon>
        <taxon>Eucoccidiorida</taxon>
        <taxon>Eimeriorina</taxon>
        <taxon>Sarcocystidae</taxon>
        <taxon>Toxoplasma</taxon>
    </lineage>
</organism>
<dbReference type="AlphaFoldDB" id="A0A086KG25"/>
<dbReference type="PROSITE" id="PS50076">
    <property type="entry name" value="DNAJ_2"/>
    <property type="match status" value="1"/>
</dbReference>
<feature type="region of interest" description="Disordered" evidence="7">
    <location>
        <begin position="497"/>
        <end position="520"/>
    </location>
</feature>
<dbReference type="GO" id="GO:0005681">
    <property type="term" value="C:spliceosomal complex"/>
    <property type="evidence" value="ECO:0007669"/>
    <property type="project" value="TreeGrafter"/>
</dbReference>
<dbReference type="OrthoDB" id="332635at2759"/>
<comment type="caution">
    <text evidence="9">The sequence shown here is derived from an EMBL/GenBank/DDBJ whole genome shotgun (WGS) entry which is preliminary data.</text>
</comment>
<dbReference type="InterPro" id="IPR036869">
    <property type="entry name" value="J_dom_sf"/>
</dbReference>
<keyword evidence="4" id="KW-0143">Chaperone</keyword>
<feature type="compositionally biased region" description="Low complexity" evidence="7">
    <location>
        <begin position="205"/>
        <end position="218"/>
    </location>
</feature>
<evidence type="ECO:0000256" key="1">
    <source>
        <dbReference type="ARBA" id="ARBA00004123"/>
    </source>
</evidence>
<feature type="region of interest" description="Disordered" evidence="7">
    <location>
        <begin position="284"/>
        <end position="314"/>
    </location>
</feature>
<dbReference type="Gene3D" id="1.10.287.110">
    <property type="entry name" value="DnaJ domain"/>
    <property type="match status" value="1"/>
</dbReference>
<dbReference type="CDD" id="cd06257">
    <property type="entry name" value="DnaJ"/>
    <property type="match status" value="1"/>
</dbReference>
<dbReference type="VEuPathDB" id="ToxoDB:TGDOM2_271910"/>
<dbReference type="GO" id="GO:0005737">
    <property type="term" value="C:cytoplasm"/>
    <property type="evidence" value="ECO:0007669"/>
    <property type="project" value="UniProtKB-SubCell"/>
</dbReference>
<evidence type="ECO:0000256" key="6">
    <source>
        <dbReference type="SAM" id="Coils"/>
    </source>
</evidence>
<feature type="region of interest" description="Disordered" evidence="7">
    <location>
        <begin position="205"/>
        <end position="234"/>
    </location>
</feature>
<keyword evidence="5" id="KW-0539">Nucleus</keyword>
<evidence type="ECO:0000313" key="10">
    <source>
        <dbReference type="Proteomes" id="UP000028837"/>
    </source>
</evidence>
<evidence type="ECO:0000256" key="4">
    <source>
        <dbReference type="ARBA" id="ARBA00023186"/>
    </source>
</evidence>
<dbReference type="Pfam" id="PF00226">
    <property type="entry name" value="DnaJ"/>
    <property type="match status" value="1"/>
</dbReference>
<feature type="compositionally biased region" description="Polar residues" evidence="7">
    <location>
        <begin position="220"/>
        <end position="232"/>
    </location>
</feature>
<dbReference type="PANTHER" id="PTHR44313">
    <property type="entry name" value="DNAJ HOMOLOG SUBFAMILY C MEMBER 17"/>
    <property type="match status" value="1"/>
</dbReference>
<dbReference type="EMBL" id="AHZU02000528">
    <property type="protein sequence ID" value="KFG43343.1"/>
    <property type="molecule type" value="Genomic_DNA"/>
</dbReference>
<keyword evidence="6" id="KW-0175">Coiled coil</keyword>
<gene>
    <name evidence="9" type="ORF">TGDOM2_271910</name>
</gene>
<keyword evidence="3" id="KW-0963">Cytoplasm</keyword>
<sequence length="520" mass="56208">MAGAAEGGVPASPLPELLLGFCPYTVLGVSPAKANSESSATGAAAGGCSTATATSSASSASTFFASVSLKTLAQAYRRAALRAHPDKNRGREAQAAEEFVRIQAAYSFLSSEENRAAYHAFLERRERHEALLGERRRRGLQADEKKRKFAEDLKRREEAFAESQRKAQDAERGARAAADFEKDRLRRIRERNERILEEHQEKLNARYAQQQAARQAAATSLHQHSPSAQSDRNMYDAFDCKRRRFGEGNDQAHSGSANGETEDADDIEDILTRSVYVHWTAAAPGTDGEKLSGTSGPPNPASSVAGEQRETQDTAVSPTLLSSLFIPLHALYIFGYTADKGYALVAFATRERALESALEFQQQQRQRRREAGGEKKKPPRLRVKMADQVEHLRERLSVLQEAADVAAAEFARAAAEAANKRATGGSSTSADTTRNHCVAQDATHAPDMRSAANLQTSGVPEPVQIPLPFPSPPAVMTPASLAEFEAATLQRLKEAAAKKKAMQAAQQETGKGNEPPGVGG</sequence>
<dbReference type="InterPro" id="IPR001623">
    <property type="entry name" value="DnaJ_domain"/>
</dbReference>
<feature type="domain" description="J" evidence="8">
    <location>
        <begin position="22"/>
        <end position="122"/>
    </location>
</feature>
<dbReference type="SUPFAM" id="SSF46565">
    <property type="entry name" value="Chaperone J-domain"/>
    <property type="match status" value="1"/>
</dbReference>
<proteinExistence type="predicted"/>
<feature type="coiled-coil region" evidence="6">
    <location>
        <begin position="382"/>
        <end position="409"/>
    </location>
</feature>
<evidence type="ECO:0000256" key="2">
    <source>
        <dbReference type="ARBA" id="ARBA00004496"/>
    </source>
</evidence>
<dbReference type="InterPro" id="IPR052094">
    <property type="entry name" value="Pre-mRNA-splicing_ERAD"/>
</dbReference>
<name>A0A086KG25_TOXGO</name>
<feature type="region of interest" description="Disordered" evidence="7">
    <location>
        <begin position="359"/>
        <end position="379"/>
    </location>
</feature>
<comment type="subcellular location">
    <subcellularLocation>
        <location evidence="2">Cytoplasm</location>
    </subcellularLocation>
    <subcellularLocation>
        <location evidence="1">Nucleus</location>
    </subcellularLocation>
</comment>
<evidence type="ECO:0000259" key="8">
    <source>
        <dbReference type="PROSITE" id="PS50076"/>
    </source>
</evidence>
<evidence type="ECO:0000256" key="5">
    <source>
        <dbReference type="ARBA" id="ARBA00023242"/>
    </source>
</evidence>
<accession>A0A086KG25</accession>
<evidence type="ECO:0000256" key="7">
    <source>
        <dbReference type="SAM" id="MobiDB-lite"/>
    </source>
</evidence>
<dbReference type="Proteomes" id="UP000028837">
    <property type="component" value="Unassembled WGS sequence"/>
</dbReference>
<reference evidence="9 10" key="1">
    <citation type="submission" date="2014-02" db="EMBL/GenBank/DDBJ databases">
        <authorList>
            <person name="Sibley D."/>
            <person name="Venepally P."/>
            <person name="Karamycheva S."/>
            <person name="Hadjithomas M."/>
            <person name="Khan A."/>
            <person name="Brunk B."/>
            <person name="Roos D."/>
            <person name="Caler E."/>
            <person name="Lorenzi H."/>
        </authorList>
    </citation>
    <scope>NUCLEOTIDE SEQUENCE [LARGE SCALE GENOMIC DNA]</scope>
    <source>
        <strain evidence="9 10">GAB2-2007-GAL-DOM2</strain>
    </source>
</reference>
<feature type="region of interest" description="Disordered" evidence="7">
    <location>
        <begin position="246"/>
        <end position="265"/>
    </location>
</feature>
<evidence type="ECO:0000256" key="3">
    <source>
        <dbReference type="ARBA" id="ARBA00022490"/>
    </source>
</evidence>
<feature type="region of interest" description="Disordered" evidence="7">
    <location>
        <begin position="159"/>
        <end position="178"/>
    </location>
</feature>
<dbReference type="PANTHER" id="PTHR44313:SF1">
    <property type="entry name" value="DNAJ HOMOLOG SUBFAMILY C MEMBER 17"/>
    <property type="match status" value="1"/>
</dbReference>
<protein>
    <submittedName>
        <fullName evidence="9">DnaJ domain-containing protein</fullName>
    </submittedName>
</protein>
<dbReference type="PRINTS" id="PR00625">
    <property type="entry name" value="JDOMAIN"/>
</dbReference>
<dbReference type="SMART" id="SM00271">
    <property type="entry name" value="DnaJ"/>
    <property type="match status" value="1"/>
</dbReference>
<feature type="coiled-coil region" evidence="6">
    <location>
        <begin position="178"/>
        <end position="205"/>
    </location>
</feature>